<proteinExistence type="predicted"/>
<reference evidence="1 2" key="1">
    <citation type="submission" date="2024-09" db="EMBL/GenBank/DDBJ databases">
        <authorList>
            <person name="Sun Q."/>
            <person name="Mori K."/>
        </authorList>
    </citation>
    <scope>NUCLEOTIDE SEQUENCE [LARGE SCALE GENOMIC DNA]</scope>
    <source>
        <strain evidence="1 2">CCM 7792</strain>
    </source>
</reference>
<evidence type="ECO:0000313" key="2">
    <source>
        <dbReference type="Proteomes" id="UP001589773"/>
    </source>
</evidence>
<gene>
    <name evidence="1" type="ORF">ACFFJK_16425</name>
</gene>
<dbReference type="Proteomes" id="UP001589773">
    <property type="component" value="Unassembled WGS sequence"/>
</dbReference>
<sequence length="220" mass="25478">MRRKVTLKVFTPLLHEFESQLDTLHMKRDSFLNHLIDRELPYLERELDGRRLSVSAKRFIARSLKQFGTSQINVQLNSYTAERLDNISQSFNLVRDSFINRLLYFCLGSNTLLKYFDIKPDNLAIHERGRPTGYFRAIHEIQADPLVNLRALVKAKHGVGLYLAPLPVELAAFECYLDEEIFWEKYGTRGNNLIFPGDLLQSLEIAVYQTRSADDQALTI</sequence>
<protein>
    <submittedName>
        <fullName evidence="1">Uncharacterized protein</fullName>
    </submittedName>
</protein>
<comment type="caution">
    <text evidence="1">The sequence shown here is derived from an EMBL/GenBank/DDBJ whole genome shotgun (WGS) entry which is preliminary data.</text>
</comment>
<dbReference type="EMBL" id="JBHLWP010000013">
    <property type="protein sequence ID" value="MFC0253487.1"/>
    <property type="molecule type" value="Genomic_DNA"/>
</dbReference>
<dbReference type="RefSeq" id="WP_379680553.1">
    <property type="nucleotide sequence ID" value="NZ_JBHLWP010000013.1"/>
</dbReference>
<organism evidence="1 2">
    <name type="scientific">Massilia consociata</name>
    <dbReference type="NCBI Taxonomy" id="760117"/>
    <lineage>
        <taxon>Bacteria</taxon>
        <taxon>Pseudomonadati</taxon>
        <taxon>Pseudomonadota</taxon>
        <taxon>Betaproteobacteria</taxon>
        <taxon>Burkholderiales</taxon>
        <taxon>Oxalobacteraceae</taxon>
        <taxon>Telluria group</taxon>
        <taxon>Massilia</taxon>
    </lineage>
</organism>
<accession>A0ABV6FJJ6</accession>
<keyword evidence="2" id="KW-1185">Reference proteome</keyword>
<evidence type="ECO:0000313" key="1">
    <source>
        <dbReference type="EMBL" id="MFC0253487.1"/>
    </source>
</evidence>
<name>A0ABV6FJJ6_9BURK</name>